<keyword evidence="8 14" id="KW-0067">ATP-binding</keyword>
<dbReference type="PANTHER" id="PTHR43445:SF3">
    <property type="entry name" value="UDP-N-ACETYLMURAMATE--L-ALANINE LIGASE"/>
    <property type="match status" value="1"/>
</dbReference>
<evidence type="ECO:0000256" key="11">
    <source>
        <dbReference type="ARBA" id="ARBA00023306"/>
    </source>
</evidence>
<feature type="domain" description="Mur ligase C-terminal" evidence="16">
    <location>
        <begin position="374"/>
        <end position="503"/>
    </location>
</feature>
<keyword evidence="5 14" id="KW-0436">Ligase</keyword>
<evidence type="ECO:0000256" key="7">
    <source>
        <dbReference type="ARBA" id="ARBA00022741"/>
    </source>
</evidence>
<dbReference type="InterPro" id="IPR050061">
    <property type="entry name" value="MurCDEF_pg_biosynth"/>
</dbReference>
<dbReference type="InterPro" id="IPR013221">
    <property type="entry name" value="Mur_ligase_cen"/>
</dbReference>
<dbReference type="SUPFAM" id="SSF51984">
    <property type="entry name" value="MurCD N-terminal domain"/>
    <property type="match status" value="1"/>
</dbReference>
<dbReference type="InterPro" id="IPR036615">
    <property type="entry name" value="Mur_ligase_C_dom_sf"/>
</dbReference>
<dbReference type="EC" id="6.3.2.8" evidence="3 14"/>
<comment type="pathway">
    <text evidence="2 14">Cell wall biogenesis; peptidoglycan biosynthesis.</text>
</comment>
<comment type="similarity">
    <text evidence="14">Belongs to the MurCDEF family.</text>
</comment>
<dbReference type="Pfam" id="PF02875">
    <property type="entry name" value="Mur_ligase_C"/>
    <property type="match status" value="1"/>
</dbReference>
<dbReference type="Gene3D" id="3.40.50.720">
    <property type="entry name" value="NAD(P)-binding Rossmann-like Domain"/>
    <property type="match status" value="1"/>
</dbReference>
<dbReference type="InterPro" id="IPR036565">
    <property type="entry name" value="Mur-like_cat_sf"/>
</dbReference>
<evidence type="ECO:0000256" key="9">
    <source>
        <dbReference type="ARBA" id="ARBA00022960"/>
    </source>
</evidence>
<dbReference type="InterPro" id="IPR000713">
    <property type="entry name" value="Mur_ligase_N"/>
</dbReference>
<comment type="catalytic activity">
    <reaction evidence="13 14">
        <text>UDP-N-acetyl-alpha-D-muramate + L-alanine + ATP = UDP-N-acetyl-alpha-D-muramoyl-L-alanine + ADP + phosphate + H(+)</text>
        <dbReference type="Rhea" id="RHEA:23372"/>
        <dbReference type="ChEBI" id="CHEBI:15378"/>
        <dbReference type="ChEBI" id="CHEBI:30616"/>
        <dbReference type="ChEBI" id="CHEBI:43474"/>
        <dbReference type="ChEBI" id="CHEBI:57972"/>
        <dbReference type="ChEBI" id="CHEBI:70757"/>
        <dbReference type="ChEBI" id="CHEBI:83898"/>
        <dbReference type="ChEBI" id="CHEBI:456216"/>
        <dbReference type="EC" id="6.3.2.8"/>
    </reaction>
</comment>
<reference evidence="18 19" key="2">
    <citation type="submission" date="2007-10" db="EMBL/GenBank/DDBJ databases">
        <authorList>
            <person name="Fulton L."/>
            <person name="Clifton S."/>
            <person name="Fulton B."/>
            <person name="Xu J."/>
            <person name="Minx P."/>
            <person name="Pepin K.H."/>
            <person name="Johnson M."/>
            <person name="Thiruvilangam P."/>
            <person name="Bhonagiri V."/>
            <person name="Nash W.E."/>
            <person name="Wang C."/>
            <person name="Mardis E.R."/>
            <person name="Wilson R.K."/>
        </authorList>
    </citation>
    <scope>NUCLEOTIDE SEQUENCE [LARGE SCALE GENOMIC DNA]</scope>
    <source>
        <strain evidence="18 19">ATCC 27755</strain>
    </source>
</reference>
<evidence type="ECO:0000256" key="3">
    <source>
        <dbReference type="ARBA" id="ARBA00012211"/>
    </source>
</evidence>
<comment type="function">
    <text evidence="14">Cell wall formation.</text>
</comment>
<dbReference type="InterPro" id="IPR005758">
    <property type="entry name" value="UDP-N-AcMur_Ala_ligase_MurC"/>
</dbReference>
<dbReference type="PaxDb" id="411461-DORFOR_02874"/>
<evidence type="ECO:0000256" key="5">
    <source>
        <dbReference type="ARBA" id="ARBA00022598"/>
    </source>
</evidence>
<reference evidence="18 19" key="1">
    <citation type="submission" date="2007-10" db="EMBL/GenBank/DDBJ databases">
        <title>Draft genome sequence of Dorea formicigenerans(ATCC 27755).</title>
        <authorList>
            <person name="Sudarsanam P."/>
            <person name="Ley R."/>
            <person name="Guruge J."/>
            <person name="Turnbaugh P.J."/>
            <person name="Mahowald M."/>
            <person name="Liep D."/>
            <person name="Gordon J."/>
        </authorList>
    </citation>
    <scope>NUCLEOTIDE SEQUENCE [LARGE SCALE GENOMIC DNA]</scope>
    <source>
        <strain evidence="18 19">ATCC 27755</strain>
    </source>
</reference>
<keyword evidence="10 14" id="KW-0573">Peptidoglycan synthesis</keyword>
<dbReference type="STRING" id="411461.DORFOR_02874"/>
<keyword evidence="7 14" id="KW-0547">Nucleotide-binding</keyword>
<comment type="subcellular location">
    <subcellularLocation>
        <location evidence="1 14">Cytoplasm</location>
    </subcellularLocation>
</comment>
<feature type="domain" description="Mur ligase N-terminal catalytic" evidence="15">
    <location>
        <begin position="67"/>
        <end position="166"/>
    </location>
</feature>
<evidence type="ECO:0000256" key="2">
    <source>
        <dbReference type="ARBA" id="ARBA00004752"/>
    </source>
</evidence>
<dbReference type="GO" id="GO:0008360">
    <property type="term" value="P:regulation of cell shape"/>
    <property type="evidence" value="ECO:0007669"/>
    <property type="project" value="UniProtKB-KW"/>
</dbReference>
<gene>
    <name evidence="14 18" type="primary">murC</name>
    <name evidence="18" type="ORF">DORFOR_02874</name>
</gene>
<evidence type="ECO:0000256" key="8">
    <source>
        <dbReference type="ARBA" id="ARBA00022840"/>
    </source>
</evidence>
<name>B0G9B2_9FIRM</name>
<keyword evidence="11 14" id="KW-0131">Cell cycle</keyword>
<keyword evidence="4 14" id="KW-0963">Cytoplasm</keyword>
<evidence type="ECO:0000256" key="1">
    <source>
        <dbReference type="ARBA" id="ARBA00004496"/>
    </source>
</evidence>
<dbReference type="Proteomes" id="UP000005359">
    <property type="component" value="Unassembled WGS sequence"/>
</dbReference>
<evidence type="ECO:0000313" key="19">
    <source>
        <dbReference type="Proteomes" id="UP000005359"/>
    </source>
</evidence>
<keyword evidence="12 14" id="KW-0961">Cell wall biogenesis/degradation</keyword>
<dbReference type="GO" id="GO:0009252">
    <property type="term" value="P:peptidoglycan biosynthetic process"/>
    <property type="evidence" value="ECO:0007669"/>
    <property type="project" value="UniProtKB-UniRule"/>
</dbReference>
<dbReference type="Gene3D" id="3.90.190.20">
    <property type="entry name" value="Mur ligase, C-terminal domain"/>
    <property type="match status" value="1"/>
</dbReference>
<evidence type="ECO:0000259" key="15">
    <source>
        <dbReference type="Pfam" id="PF01225"/>
    </source>
</evidence>
<dbReference type="GO" id="GO:0071555">
    <property type="term" value="P:cell wall organization"/>
    <property type="evidence" value="ECO:0007669"/>
    <property type="project" value="UniProtKB-KW"/>
</dbReference>
<sequence length="515" mass="57024">MRVGFFLIYVYNNKLERIIIWIVKVCRTEQSNDTTNGIFPNTICLYYYIYEEGILIMYKINFDQPVHVHFIGIGGISMSGLAEVLLEENFTVSGSDNKESALTDHLEKAGAQIFYGQKASNIIDGIDVVVYTAAIHKDNEEYQAAVQKGLPMLTRAELLGQLMTNYDIPIAVSGTHGKTTTTSMISHILLAGEMDPTISVGGILKAIGGNIRVGNSEIFVTEACEYTNSFLSFFPKISVILNIDEDHLDFFKDLEDIRNSFHRFAKLLPKDGTLVINGDIDRLDEITGDLDCKLVTYGTNPSATYHAANVTHDELGEASFDLVKNGEFVDRISLSVSGDHNVSNALAALAVADLLDVNVSVAKKGLKEFHGTDRRFEYKGETNGVTIIDDYAHHPTEIAATLTAATHYPHREIWCIFQPHTYTRTKALFPEFVEALSHTDHVIMADIYAARETDTLGVSSKQIADELKAKGCDAYYFPSFEEIENFCLTHCQKGDVLITMGAGDVVNIGETLLGR</sequence>
<dbReference type="Pfam" id="PF08245">
    <property type="entry name" value="Mur_ligase_M"/>
    <property type="match status" value="1"/>
</dbReference>
<dbReference type="GO" id="GO:0005524">
    <property type="term" value="F:ATP binding"/>
    <property type="evidence" value="ECO:0007669"/>
    <property type="project" value="UniProtKB-UniRule"/>
</dbReference>
<accession>B0G9B2</accession>
<dbReference type="NCBIfam" id="TIGR01082">
    <property type="entry name" value="murC"/>
    <property type="match status" value="1"/>
</dbReference>
<dbReference type="eggNOG" id="COG0773">
    <property type="taxonomic scope" value="Bacteria"/>
</dbReference>
<dbReference type="PANTHER" id="PTHR43445">
    <property type="entry name" value="UDP-N-ACETYLMURAMATE--L-ALANINE LIGASE-RELATED"/>
    <property type="match status" value="1"/>
</dbReference>
<evidence type="ECO:0000313" key="18">
    <source>
        <dbReference type="EMBL" id="EDR46266.1"/>
    </source>
</evidence>
<evidence type="ECO:0000256" key="4">
    <source>
        <dbReference type="ARBA" id="ARBA00022490"/>
    </source>
</evidence>
<protein>
    <recommendedName>
        <fullName evidence="3 14">UDP-N-acetylmuramate--L-alanine ligase</fullName>
        <ecNumber evidence="3 14">6.3.2.8</ecNumber>
    </recommendedName>
    <alternativeName>
        <fullName evidence="14">UDP-N-acetylmuramoyl-L-alanine synthetase</fullName>
    </alternativeName>
</protein>
<dbReference type="HAMAP" id="MF_00046">
    <property type="entry name" value="MurC"/>
    <property type="match status" value="1"/>
</dbReference>
<organism evidence="18 19">
    <name type="scientific">Dorea formicigenerans ATCC 27755</name>
    <dbReference type="NCBI Taxonomy" id="411461"/>
    <lineage>
        <taxon>Bacteria</taxon>
        <taxon>Bacillati</taxon>
        <taxon>Bacillota</taxon>
        <taxon>Clostridia</taxon>
        <taxon>Lachnospirales</taxon>
        <taxon>Lachnospiraceae</taxon>
        <taxon>Dorea</taxon>
    </lineage>
</organism>
<evidence type="ECO:0000256" key="10">
    <source>
        <dbReference type="ARBA" id="ARBA00022984"/>
    </source>
</evidence>
<dbReference type="Pfam" id="PF01225">
    <property type="entry name" value="Mur_ligase"/>
    <property type="match status" value="1"/>
</dbReference>
<dbReference type="SUPFAM" id="SSF53244">
    <property type="entry name" value="MurD-like peptide ligases, peptide-binding domain"/>
    <property type="match status" value="1"/>
</dbReference>
<keyword evidence="6 14" id="KW-0132">Cell division</keyword>
<evidence type="ECO:0000259" key="16">
    <source>
        <dbReference type="Pfam" id="PF02875"/>
    </source>
</evidence>
<dbReference type="AlphaFoldDB" id="B0G9B2"/>
<dbReference type="EMBL" id="AAXA02000015">
    <property type="protein sequence ID" value="EDR46266.1"/>
    <property type="molecule type" value="Genomic_DNA"/>
</dbReference>
<evidence type="ECO:0000256" key="14">
    <source>
        <dbReference type="HAMAP-Rule" id="MF_00046"/>
    </source>
</evidence>
<dbReference type="SUPFAM" id="SSF53623">
    <property type="entry name" value="MurD-like peptide ligases, catalytic domain"/>
    <property type="match status" value="1"/>
</dbReference>
<evidence type="ECO:0000259" key="17">
    <source>
        <dbReference type="Pfam" id="PF08245"/>
    </source>
</evidence>
<evidence type="ECO:0000256" key="13">
    <source>
        <dbReference type="ARBA" id="ARBA00047833"/>
    </source>
</evidence>
<dbReference type="Gene3D" id="3.40.1190.10">
    <property type="entry name" value="Mur-like, catalytic domain"/>
    <property type="match status" value="1"/>
</dbReference>
<dbReference type="GO" id="GO:0005737">
    <property type="term" value="C:cytoplasm"/>
    <property type="evidence" value="ECO:0007669"/>
    <property type="project" value="UniProtKB-SubCell"/>
</dbReference>
<dbReference type="GO" id="GO:0051301">
    <property type="term" value="P:cell division"/>
    <property type="evidence" value="ECO:0007669"/>
    <property type="project" value="UniProtKB-KW"/>
</dbReference>
<evidence type="ECO:0000256" key="12">
    <source>
        <dbReference type="ARBA" id="ARBA00023316"/>
    </source>
</evidence>
<evidence type="ECO:0000256" key="6">
    <source>
        <dbReference type="ARBA" id="ARBA00022618"/>
    </source>
</evidence>
<proteinExistence type="inferred from homology"/>
<comment type="caution">
    <text evidence="18">The sequence shown here is derived from an EMBL/GenBank/DDBJ whole genome shotgun (WGS) entry which is preliminary data.</text>
</comment>
<keyword evidence="9 14" id="KW-0133">Cell shape</keyword>
<dbReference type="GO" id="GO:0008763">
    <property type="term" value="F:UDP-N-acetylmuramate-L-alanine ligase activity"/>
    <property type="evidence" value="ECO:0007669"/>
    <property type="project" value="UniProtKB-UniRule"/>
</dbReference>
<feature type="domain" description="Mur ligase central" evidence="17">
    <location>
        <begin position="172"/>
        <end position="352"/>
    </location>
</feature>
<dbReference type="UniPathway" id="UPA00219"/>
<dbReference type="InterPro" id="IPR004101">
    <property type="entry name" value="Mur_ligase_C"/>
</dbReference>
<feature type="binding site" evidence="14">
    <location>
        <begin position="174"/>
        <end position="180"/>
    </location>
    <ligand>
        <name>ATP</name>
        <dbReference type="ChEBI" id="CHEBI:30616"/>
    </ligand>
</feature>